<reference evidence="7" key="1">
    <citation type="journal article" date="2019" name="Int. J. Syst. Evol. Microbiol.">
        <title>The Global Catalogue of Microorganisms (GCM) 10K type strain sequencing project: providing services to taxonomists for standard genome sequencing and annotation.</title>
        <authorList>
            <consortium name="The Broad Institute Genomics Platform"/>
            <consortium name="The Broad Institute Genome Sequencing Center for Infectious Disease"/>
            <person name="Wu L."/>
            <person name="Ma J."/>
        </authorList>
    </citation>
    <scope>NUCLEOTIDE SEQUENCE [LARGE SCALE GENOMIC DNA]</scope>
    <source>
        <strain evidence="7">JCM 14330</strain>
    </source>
</reference>
<name>A0ABP3LS68_9BURK</name>
<feature type="domain" description="AB hydrolase-1" evidence="4">
    <location>
        <begin position="110"/>
        <end position="293"/>
    </location>
</feature>
<dbReference type="Pfam" id="PF08386">
    <property type="entry name" value="Abhydrolase_4"/>
    <property type="match status" value="1"/>
</dbReference>
<accession>A0ABP3LS68</accession>
<keyword evidence="2" id="KW-0732">Signal</keyword>
<evidence type="ECO:0000313" key="6">
    <source>
        <dbReference type="EMBL" id="GAA0506344.1"/>
    </source>
</evidence>
<proteinExistence type="inferred from homology"/>
<sequence>MGAYMHIHGRSAWRYGAAVLLTGLASCGGGGDAPAPDDPLAAYKSQAVAWAPCDPNVLGPNSALIQQLGDKVSCATIRAPLDYARTDRGDIRLALLKVATAEPKVRKGSIVFNPGGPGGDGLEIAANFGALFSQPPSDSPTRAALQDLARHYDMVGFSPRGTGAGTTITCTANEPSRKVNFPSDDRSPANIEAMLYNLRLATKACKNNPLTPYINTEQTAWDLDLIRHLIGDAKLNYIGYSYGTWLGAWYAARFPGQAGHLVLDSAVDFTAGFDEAMIGQSIGKQRVLDEVMSPYFARHPDLYRLGADESRIRALFGTLPSPLKAAVGATLAFNSSRGLVSSGFVMLAAGIARDRLATDPDISDADLRIAVDTAIRDRAPFDVEAALRAATRLLDQFAAIRFPEPRSLLMPPEEATYVAVVCNDVASRTDPQYWISLGNEMAISHPVTGGSMTEAPCLYWGGPTTAKPAVQDTAKAGPLMVVQSQFDALTLTENALRFVDALPTARLLYVKGEYSHGVFPYMSPCVDHRVAAFFLDDALPARRTDCDQVPFYGDVAALGSLKRMAAPDQARTDALLDRIQEILAGAGKQGL</sequence>
<evidence type="ECO:0000259" key="5">
    <source>
        <dbReference type="Pfam" id="PF08386"/>
    </source>
</evidence>
<dbReference type="SUPFAM" id="SSF53474">
    <property type="entry name" value="alpha/beta-Hydrolases"/>
    <property type="match status" value="1"/>
</dbReference>
<dbReference type="GO" id="GO:0016787">
    <property type="term" value="F:hydrolase activity"/>
    <property type="evidence" value="ECO:0007669"/>
    <property type="project" value="UniProtKB-KW"/>
</dbReference>
<organism evidence="6 7">
    <name type="scientific">Pigmentiphaga daeguensis</name>
    <dbReference type="NCBI Taxonomy" id="414049"/>
    <lineage>
        <taxon>Bacteria</taxon>
        <taxon>Pseudomonadati</taxon>
        <taxon>Pseudomonadota</taxon>
        <taxon>Betaproteobacteria</taxon>
        <taxon>Burkholderiales</taxon>
        <taxon>Alcaligenaceae</taxon>
        <taxon>Pigmentiphaga</taxon>
    </lineage>
</organism>
<dbReference type="Pfam" id="PF00561">
    <property type="entry name" value="Abhydrolase_1"/>
    <property type="match status" value="1"/>
</dbReference>
<evidence type="ECO:0000256" key="1">
    <source>
        <dbReference type="ARBA" id="ARBA00010088"/>
    </source>
</evidence>
<dbReference type="Gene3D" id="3.40.50.1820">
    <property type="entry name" value="alpha/beta hydrolase"/>
    <property type="match status" value="1"/>
</dbReference>
<dbReference type="InterPro" id="IPR051601">
    <property type="entry name" value="Serine_prot/Carboxylest_S33"/>
</dbReference>
<keyword evidence="7" id="KW-1185">Reference proteome</keyword>
<dbReference type="Proteomes" id="UP001501706">
    <property type="component" value="Unassembled WGS sequence"/>
</dbReference>
<comment type="caution">
    <text evidence="6">The sequence shown here is derived from an EMBL/GenBank/DDBJ whole genome shotgun (WGS) entry which is preliminary data.</text>
</comment>
<feature type="domain" description="Peptidase S33 tripeptidyl aminopeptidase-like C-terminal" evidence="5">
    <location>
        <begin position="448"/>
        <end position="546"/>
    </location>
</feature>
<dbReference type="InterPro" id="IPR029058">
    <property type="entry name" value="AB_hydrolase_fold"/>
</dbReference>
<evidence type="ECO:0000259" key="4">
    <source>
        <dbReference type="Pfam" id="PF00561"/>
    </source>
</evidence>
<protein>
    <submittedName>
        <fullName evidence="6">Alpha/beta hydrolase</fullName>
    </submittedName>
</protein>
<comment type="similarity">
    <text evidence="1">Belongs to the peptidase S33 family.</text>
</comment>
<dbReference type="InterPro" id="IPR013595">
    <property type="entry name" value="Pept_S33_TAP-like_C"/>
</dbReference>
<keyword evidence="3 6" id="KW-0378">Hydrolase</keyword>
<gene>
    <name evidence="6" type="ORF">GCM10009097_24240</name>
</gene>
<evidence type="ECO:0000313" key="7">
    <source>
        <dbReference type="Proteomes" id="UP001501706"/>
    </source>
</evidence>
<evidence type="ECO:0000256" key="3">
    <source>
        <dbReference type="ARBA" id="ARBA00022801"/>
    </source>
</evidence>
<dbReference type="PANTHER" id="PTHR43248:SF29">
    <property type="entry name" value="TRIPEPTIDYL AMINOPEPTIDASE"/>
    <property type="match status" value="1"/>
</dbReference>
<evidence type="ECO:0000256" key="2">
    <source>
        <dbReference type="ARBA" id="ARBA00022729"/>
    </source>
</evidence>
<dbReference type="PANTHER" id="PTHR43248">
    <property type="entry name" value="2-SUCCINYL-6-HYDROXY-2,4-CYCLOHEXADIENE-1-CARBOXYLATE SYNTHASE"/>
    <property type="match status" value="1"/>
</dbReference>
<dbReference type="InterPro" id="IPR000073">
    <property type="entry name" value="AB_hydrolase_1"/>
</dbReference>
<dbReference type="EMBL" id="BAAAEN010000008">
    <property type="protein sequence ID" value="GAA0506344.1"/>
    <property type="molecule type" value="Genomic_DNA"/>
</dbReference>